<gene>
    <name evidence="2" type="ORF">RFI_20345</name>
</gene>
<name>X6MSP7_RETFI</name>
<proteinExistence type="predicted"/>
<keyword evidence="3" id="KW-1185">Reference proteome</keyword>
<dbReference type="SUPFAM" id="SSF50156">
    <property type="entry name" value="PDZ domain-like"/>
    <property type="match status" value="1"/>
</dbReference>
<evidence type="ECO:0008006" key="4">
    <source>
        <dbReference type="Google" id="ProtNLM"/>
    </source>
</evidence>
<comment type="caution">
    <text evidence="2">The sequence shown here is derived from an EMBL/GenBank/DDBJ whole genome shotgun (WGS) entry which is preliminary data.</text>
</comment>
<evidence type="ECO:0000256" key="1">
    <source>
        <dbReference type="SAM" id="MobiDB-lite"/>
    </source>
</evidence>
<evidence type="ECO:0000313" key="2">
    <source>
        <dbReference type="EMBL" id="ETO16988.1"/>
    </source>
</evidence>
<feature type="region of interest" description="Disordered" evidence="1">
    <location>
        <begin position="15"/>
        <end position="107"/>
    </location>
</feature>
<organism evidence="2 3">
    <name type="scientific">Reticulomyxa filosa</name>
    <dbReference type="NCBI Taxonomy" id="46433"/>
    <lineage>
        <taxon>Eukaryota</taxon>
        <taxon>Sar</taxon>
        <taxon>Rhizaria</taxon>
        <taxon>Retaria</taxon>
        <taxon>Foraminifera</taxon>
        <taxon>Monothalamids</taxon>
        <taxon>Reticulomyxidae</taxon>
        <taxon>Reticulomyxa</taxon>
    </lineage>
</organism>
<sequence>MSEKLAARYSGLIMELDPKKMLPGASAPVMQPQSDSKAEEKKESNIDNGTVMQRAAIEGGRRKTKHKKKNFDELVPENEEGEEKDEKKQTDEEVQWEGVGEGGGVLAPLNKSSKAMLSVNEAHIAAIPEVSGKPHIQHRAVASLEEDNEESSEEDDAIKIPVIPALEDSKNNPNNSKMQSVHKIVVHNQNNTRSIEKKYRFDTKPMGFTIWTDEEKEEIVVDTVRDSSVASAFGVCPNWMLVEVNGKRDILDMFELLEDTNGPFDIVFKVYVDDVASRDVNVLSAQREITPKKVSSFNDANLKPSHNRIHSLKPMSSSMIESVNDESLKAEILRLQKALEQLTLRMKN</sequence>
<reference evidence="2 3" key="1">
    <citation type="journal article" date="2013" name="Curr. Biol.">
        <title>The Genome of the Foraminiferan Reticulomyxa filosa.</title>
        <authorList>
            <person name="Glockner G."/>
            <person name="Hulsmann N."/>
            <person name="Schleicher M."/>
            <person name="Noegel A.A."/>
            <person name="Eichinger L."/>
            <person name="Gallinger C."/>
            <person name="Pawlowski J."/>
            <person name="Sierra R."/>
            <person name="Euteneuer U."/>
            <person name="Pillet L."/>
            <person name="Moustafa A."/>
            <person name="Platzer M."/>
            <person name="Groth M."/>
            <person name="Szafranski K."/>
            <person name="Schliwa M."/>
        </authorList>
    </citation>
    <scope>NUCLEOTIDE SEQUENCE [LARGE SCALE GENOMIC DNA]</scope>
</reference>
<dbReference type="InterPro" id="IPR036034">
    <property type="entry name" value="PDZ_sf"/>
</dbReference>
<dbReference type="AlphaFoldDB" id="X6MSP7"/>
<dbReference type="Proteomes" id="UP000023152">
    <property type="component" value="Unassembled WGS sequence"/>
</dbReference>
<feature type="compositionally biased region" description="Basic and acidic residues" evidence="1">
    <location>
        <begin position="36"/>
        <end position="45"/>
    </location>
</feature>
<feature type="compositionally biased region" description="Acidic residues" evidence="1">
    <location>
        <begin position="74"/>
        <end position="83"/>
    </location>
</feature>
<dbReference type="EMBL" id="ASPP01017495">
    <property type="protein sequence ID" value="ETO16988.1"/>
    <property type="molecule type" value="Genomic_DNA"/>
</dbReference>
<protein>
    <recommendedName>
        <fullName evidence="4">PDZ domain-containing protein</fullName>
    </recommendedName>
</protein>
<accession>X6MSP7</accession>
<evidence type="ECO:0000313" key="3">
    <source>
        <dbReference type="Proteomes" id="UP000023152"/>
    </source>
</evidence>